<name>A0ABU0ZRM4_9ACTN</name>
<dbReference type="RefSeq" id="WP_308716948.1">
    <property type="nucleotide sequence ID" value="NZ_JAVHUY010000045.1"/>
</dbReference>
<keyword evidence="1" id="KW-0472">Membrane</keyword>
<dbReference type="Proteomes" id="UP001230908">
    <property type="component" value="Unassembled WGS sequence"/>
</dbReference>
<evidence type="ECO:0000313" key="2">
    <source>
        <dbReference type="EMBL" id="MDQ7909688.1"/>
    </source>
</evidence>
<comment type="caution">
    <text evidence="2">The sequence shown here is derived from an EMBL/GenBank/DDBJ whole genome shotgun (WGS) entry which is preliminary data.</text>
</comment>
<feature type="transmembrane region" description="Helical" evidence="1">
    <location>
        <begin position="18"/>
        <end position="37"/>
    </location>
</feature>
<keyword evidence="1" id="KW-0812">Transmembrane</keyword>
<dbReference type="Pfam" id="PF09489">
    <property type="entry name" value="CbtB"/>
    <property type="match status" value="1"/>
</dbReference>
<evidence type="ECO:0000256" key="1">
    <source>
        <dbReference type="SAM" id="Phobius"/>
    </source>
</evidence>
<evidence type="ECO:0000313" key="3">
    <source>
        <dbReference type="Proteomes" id="UP001230908"/>
    </source>
</evidence>
<dbReference type="EMBL" id="JAVHUY010000045">
    <property type="protein sequence ID" value="MDQ7909688.1"/>
    <property type="molecule type" value="Genomic_DNA"/>
</dbReference>
<keyword evidence="1" id="KW-1133">Transmembrane helix</keyword>
<sequence>MAAPSAPTASATPIRVPVAAWLIVAFALLAVFVLLQLNSTAFAEQIHEFTHDGRHALGVPCH</sequence>
<proteinExistence type="predicted"/>
<keyword evidence="3" id="KW-1185">Reference proteome</keyword>
<accession>A0ABU0ZRM4</accession>
<reference evidence="2 3" key="1">
    <citation type="submission" date="2023-08" db="EMBL/GenBank/DDBJ databases">
        <title>Phytohabitans sansha sp. nov., isolated from marine sediment.</title>
        <authorList>
            <person name="Zhao Y."/>
            <person name="Yi K."/>
        </authorList>
    </citation>
    <scope>NUCLEOTIDE SEQUENCE [LARGE SCALE GENOMIC DNA]</scope>
    <source>
        <strain evidence="2 3">ZYX-F-186</strain>
    </source>
</reference>
<organism evidence="2 3">
    <name type="scientific">Phytohabitans maris</name>
    <dbReference type="NCBI Taxonomy" id="3071409"/>
    <lineage>
        <taxon>Bacteria</taxon>
        <taxon>Bacillati</taxon>
        <taxon>Actinomycetota</taxon>
        <taxon>Actinomycetes</taxon>
        <taxon>Micromonosporales</taxon>
        <taxon>Micromonosporaceae</taxon>
    </lineage>
</organism>
<dbReference type="InterPro" id="IPR012667">
    <property type="entry name" value="CbtB_put"/>
</dbReference>
<protein>
    <submittedName>
        <fullName evidence="2">CbtB-domain containing protein</fullName>
    </submittedName>
</protein>
<gene>
    <name evidence="2" type="ORF">RB614_34720</name>
</gene>